<dbReference type="EMBL" id="BEZZ01047655">
    <property type="protein sequence ID" value="GCC40523.1"/>
    <property type="molecule type" value="Genomic_DNA"/>
</dbReference>
<evidence type="ECO:0000256" key="1">
    <source>
        <dbReference type="SAM" id="MobiDB-lite"/>
    </source>
</evidence>
<protein>
    <submittedName>
        <fullName evidence="2">Uncharacterized protein</fullName>
    </submittedName>
</protein>
<sequence>MRDSSKTSEDYAYESIPLVPDGDSASLQTPRLQALVVSLWQNLNAVRQSGILNDLSQRECRLQEVRRDGGSAGGARGVGEE</sequence>
<gene>
    <name evidence="2" type="ORF">chiPu_0024863</name>
</gene>
<name>A0A401TCZ1_CHIPU</name>
<feature type="region of interest" description="Disordered" evidence="1">
    <location>
        <begin position="1"/>
        <end position="24"/>
    </location>
</feature>
<evidence type="ECO:0000313" key="2">
    <source>
        <dbReference type="EMBL" id="GCC40523.1"/>
    </source>
</evidence>
<dbReference type="AlphaFoldDB" id="A0A401TCZ1"/>
<dbReference type="Proteomes" id="UP000287033">
    <property type="component" value="Unassembled WGS sequence"/>
</dbReference>
<proteinExistence type="predicted"/>
<feature type="non-terminal residue" evidence="2">
    <location>
        <position position="81"/>
    </location>
</feature>
<accession>A0A401TCZ1</accession>
<reference evidence="2 3" key="1">
    <citation type="journal article" date="2018" name="Nat. Ecol. Evol.">
        <title>Shark genomes provide insights into elasmobranch evolution and the origin of vertebrates.</title>
        <authorList>
            <person name="Hara Y"/>
            <person name="Yamaguchi K"/>
            <person name="Onimaru K"/>
            <person name="Kadota M"/>
            <person name="Koyanagi M"/>
            <person name="Keeley SD"/>
            <person name="Tatsumi K"/>
            <person name="Tanaka K"/>
            <person name="Motone F"/>
            <person name="Kageyama Y"/>
            <person name="Nozu R"/>
            <person name="Adachi N"/>
            <person name="Nishimura O"/>
            <person name="Nakagawa R"/>
            <person name="Tanegashima C"/>
            <person name="Kiyatake I"/>
            <person name="Matsumoto R"/>
            <person name="Murakumo K"/>
            <person name="Nishida K"/>
            <person name="Terakita A"/>
            <person name="Kuratani S"/>
            <person name="Sato K"/>
            <person name="Hyodo S Kuraku.S."/>
        </authorList>
    </citation>
    <scope>NUCLEOTIDE SEQUENCE [LARGE SCALE GENOMIC DNA]</scope>
</reference>
<evidence type="ECO:0000313" key="3">
    <source>
        <dbReference type="Proteomes" id="UP000287033"/>
    </source>
</evidence>
<organism evidence="2 3">
    <name type="scientific">Chiloscyllium punctatum</name>
    <name type="common">Brownbanded bambooshark</name>
    <name type="synonym">Hemiscyllium punctatum</name>
    <dbReference type="NCBI Taxonomy" id="137246"/>
    <lineage>
        <taxon>Eukaryota</taxon>
        <taxon>Metazoa</taxon>
        <taxon>Chordata</taxon>
        <taxon>Craniata</taxon>
        <taxon>Vertebrata</taxon>
        <taxon>Chondrichthyes</taxon>
        <taxon>Elasmobranchii</taxon>
        <taxon>Galeomorphii</taxon>
        <taxon>Galeoidea</taxon>
        <taxon>Orectolobiformes</taxon>
        <taxon>Hemiscylliidae</taxon>
        <taxon>Chiloscyllium</taxon>
    </lineage>
</organism>
<keyword evidence="3" id="KW-1185">Reference proteome</keyword>
<comment type="caution">
    <text evidence="2">The sequence shown here is derived from an EMBL/GenBank/DDBJ whole genome shotgun (WGS) entry which is preliminary data.</text>
</comment>